<sequence length="42" mass="4455">MSKAKLQEIAEMKMPDLNAASLEAAMSMIAGTARSMGIVVEE</sequence>
<evidence type="ECO:0000259" key="1">
    <source>
        <dbReference type="Pfam" id="PF00298"/>
    </source>
</evidence>
<dbReference type="AlphaFoldDB" id="K1U7U5"/>
<dbReference type="GO" id="GO:0006412">
    <property type="term" value="P:translation"/>
    <property type="evidence" value="ECO:0007669"/>
    <property type="project" value="InterPro"/>
</dbReference>
<dbReference type="Pfam" id="PF00298">
    <property type="entry name" value="Ribosomal_L11"/>
    <property type="match status" value="1"/>
</dbReference>
<organism evidence="2">
    <name type="scientific">human gut metagenome</name>
    <dbReference type="NCBI Taxonomy" id="408170"/>
    <lineage>
        <taxon>unclassified sequences</taxon>
        <taxon>metagenomes</taxon>
        <taxon>organismal metagenomes</taxon>
    </lineage>
</organism>
<dbReference type="GO" id="GO:0005840">
    <property type="term" value="C:ribosome"/>
    <property type="evidence" value="ECO:0007669"/>
    <property type="project" value="UniProtKB-KW"/>
</dbReference>
<comment type="caution">
    <text evidence="2">The sequence shown here is derived from an EMBL/GenBank/DDBJ whole genome shotgun (WGS) entry which is preliminary data.</text>
</comment>
<accession>K1U7U5</accession>
<dbReference type="InterPro" id="IPR020783">
    <property type="entry name" value="Ribosomal_uL11_C"/>
</dbReference>
<keyword evidence="2" id="KW-0687">Ribonucleoprotein</keyword>
<protein>
    <submittedName>
        <fullName evidence="2">Ribosomal protein L11</fullName>
    </submittedName>
</protein>
<dbReference type="Gene3D" id="1.10.10.250">
    <property type="entry name" value="Ribosomal protein L11, C-terminal domain"/>
    <property type="match status" value="1"/>
</dbReference>
<dbReference type="InterPro" id="IPR036769">
    <property type="entry name" value="Ribosomal_uL11_C_sf"/>
</dbReference>
<gene>
    <name evidence="2" type="ORF">LEA_03649</name>
</gene>
<feature type="domain" description="Large ribosomal subunit protein uL11 C-terminal" evidence="1">
    <location>
        <begin position="2"/>
        <end position="40"/>
    </location>
</feature>
<dbReference type="SUPFAM" id="SSF46906">
    <property type="entry name" value="Ribosomal protein L11, C-terminal domain"/>
    <property type="match status" value="1"/>
</dbReference>
<dbReference type="EMBL" id="AJWY01002407">
    <property type="protein sequence ID" value="EKC78293.1"/>
    <property type="molecule type" value="Genomic_DNA"/>
</dbReference>
<dbReference type="GO" id="GO:0003735">
    <property type="term" value="F:structural constituent of ribosome"/>
    <property type="evidence" value="ECO:0007669"/>
    <property type="project" value="InterPro"/>
</dbReference>
<evidence type="ECO:0000313" key="2">
    <source>
        <dbReference type="EMBL" id="EKC78293.1"/>
    </source>
</evidence>
<reference evidence="2" key="1">
    <citation type="journal article" date="2013" name="Environ. Microbiol.">
        <title>Microbiota from the distal guts of lean and obese adolescents exhibit partial functional redundancy besides clear differences in community structure.</title>
        <authorList>
            <person name="Ferrer M."/>
            <person name="Ruiz A."/>
            <person name="Lanza F."/>
            <person name="Haange S.B."/>
            <person name="Oberbach A."/>
            <person name="Till H."/>
            <person name="Bargiela R."/>
            <person name="Campoy C."/>
            <person name="Segura M.T."/>
            <person name="Richter M."/>
            <person name="von Bergen M."/>
            <person name="Seifert J."/>
            <person name="Suarez A."/>
        </authorList>
    </citation>
    <scope>NUCLEOTIDE SEQUENCE</scope>
</reference>
<name>K1U7U5_9ZZZZ</name>
<keyword evidence="2" id="KW-0689">Ribosomal protein</keyword>
<proteinExistence type="predicted"/>